<comment type="similarity">
    <text evidence="4 12">Belongs to the uroporphyrinogen decarboxylase family.</text>
</comment>
<dbReference type="GO" id="GO:0009507">
    <property type="term" value="C:chloroplast"/>
    <property type="evidence" value="ECO:0007669"/>
    <property type="project" value="UniProtKB-SubCell"/>
</dbReference>
<comment type="pathway">
    <text evidence="3 11">Porphyrin-containing compound metabolism; protoporphyrin-IX biosynthesis; coproporphyrinogen-III from 5-aminolevulinate: step 4/4.</text>
</comment>
<dbReference type="Pfam" id="PF01208">
    <property type="entry name" value="URO-D"/>
    <property type="match status" value="1"/>
</dbReference>
<dbReference type="EMBL" id="JAFCMP010000065">
    <property type="protein sequence ID" value="KAG5188738.1"/>
    <property type="molecule type" value="Genomic_DNA"/>
</dbReference>
<dbReference type="OrthoDB" id="339900at2759"/>
<dbReference type="UniPathway" id="UPA00251">
    <property type="reaction ID" value="UER00321"/>
</dbReference>
<evidence type="ECO:0000256" key="11">
    <source>
        <dbReference type="RuleBase" id="RU000554"/>
    </source>
</evidence>
<accession>A0A836CKK7</accession>
<gene>
    <name evidence="16" type="ORF">JKP88DRAFT_271681</name>
</gene>
<comment type="function">
    <text evidence="1">Catalyzes the decarboxylation of four acetate groups of uroporphyrinogen-III to yield coproporphyrinogen-III.</text>
</comment>
<name>A0A836CKK7_9STRA</name>
<evidence type="ECO:0000256" key="5">
    <source>
        <dbReference type="ARBA" id="ARBA00011738"/>
    </source>
</evidence>
<keyword evidence="7 11" id="KW-0210">Decarboxylase</keyword>
<evidence type="ECO:0000256" key="4">
    <source>
        <dbReference type="ARBA" id="ARBA00009935"/>
    </source>
</evidence>
<comment type="caution">
    <text evidence="16">The sequence shown here is derived from an EMBL/GenBank/DDBJ whole genome shotgun (WGS) entry which is preliminary data.</text>
</comment>
<evidence type="ECO:0000256" key="3">
    <source>
        <dbReference type="ARBA" id="ARBA00004804"/>
    </source>
</evidence>
<dbReference type="EC" id="4.1.1.37" evidence="6 11"/>
<feature type="domain" description="Uroporphyrinogen decarboxylase (URO-D)" evidence="14">
    <location>
        <begin position="69"/>
        <end position="78"/>
    </location>
</feature>
<dbReference type="PANTHER" id="PTHR21091">
    <property type="entry name" value="METHYLTETRAHYDROFOLATE:HOMOCYSTEINE METHYLTRANSFERASE RELATED"/>
    <property type="match status" value="1"/>
</dbReference>
<feature type="signal peptide" evidence="13">
    <location>
        <begin position="1"/>
        <end position="22"/>
    </location>
</feature>
<dbReference type="PROSITE" id="PS00906">
    <property type="entry name" value="UROD_1"/>
    <property type="match status" value="1"/>
</dbReference>
<evidence type="ECO:0000256" key="9">
    <source>
        <dbReference type="ARBA" id="ARBA00023244"/>
    </source>
</evidence>
<feature type="chain" id="PRO_5032572687" description="Uroporphyrinogen decarboxylase" evidence="13">
    <location>
        <begin position="23"/>
        <end position="407"/>
    </location>
</feature>
<comment type="subunit">
    <text evidence="5">Homodimer.</text>
</comment>
<comment type="subcellular location">
    <subcellularLocation>
        <location evidence="2">Plastid</location>
        <location evidence="2">Chloroplast</location>
    </subcellularLocation>
</comment>
<evidence type="ECO:0000256" key="12">
    <source>
        <dbReference type="RuleBase" id="RU004169"/>
    </source>
</evidence>
<dbReference type="GO" id="GO:0006782">
    <property type="term" value="P:protoporphyrinogen IX biosynthetic process"/>
    <property type="evidence" value="ECO:0007669"/>
    <property type="project" value="UniProtKB-UniPathway"/>
</dbReference>
<dbReference type="InterPro" id="IPR038071">
    <property type="entry name" value="UROD/MetE-like_sf"/>
</dbReference>
<comment type="catalytic activity">
    <reaction evidence="10 11">
        <text>uroporphyrinogen III + 4 H(+) = coproporphyrinogen III + 4 CO2</text>
        <dbReference type="Rhea" id="RHEA:19865"/>
        <dbReference type="ChEBI" id="CHEBI:15378"/>
        <dbReference type="ChEBI" id="CHEBI:16526"/>
        <dbReference type="ChEBI" id="CHEBI:57308"/>
        <dbReference type="ChEBI" id="CHEBI:57309"/>
        <dbReference type="EC" id="4.1.1.37"/>
    </reaction>
</comment>
<evidence type="ECO:0000256" key="7">
    <source>
        <dbReference type="ARBA" id="ARBA00022793"/>
    </source>
</evidence>
<dbReference type="FunFam" id="3.20.20.210:FF:000006">
    <property type="entry name" value="Uroporphyrinogen decarboxylase"/>
    <property type="match status" value="1"/>
</dbReference>
<keyword evidence="9 11" id="KW-0627">Porphyrin biosynthesis</keyword>
<dbReference type="InterPro" id="IPR006361">
    <property type="entry name" value="Uroporphyrinogen_deCO2ase_HemE"/>
</dbReference>
<dbReference type="NCBIfam" id="TIGR01464">
    <property type="entry name" value="hemE"/>
    <property type="match status" value="1"/>
</dbReference>
<dbReference type="CDD" id="cd00717">
    <property type="entry name" value="URO-D"/>
    <property type="match status" value="1"/>
</dbReference>
<organism evidence="16 17">
    <name type="scientific">Tribonema minus</name>
    <dbReference type="NCBI Taxonomy" id="303371"/>
    <lineage>
        <taxon>Eukaryota</taxon>
        <taxon>Sar</taxon>
        <taxon>Stramenopiles</taxon>
        <taxon>Ochrophyta</taxon>
        <taxon>PX clade</taxon>
        <taxon>Xanthophyceae</taxon>
        <taxon>Tribonematales</taxon>
        <taxon>Tribonemataceae</taxon>
        <taxon>Tribonema</taxon>
    </lineage>
</organism>
<evidence type="ECO:0000256" key="6">
    <source>
        <dbReference type="ARBA" id="ARBA00012288"/>
    </source>
</evidence>
<evidence type="ECO:0000256" key="10">
    <source>
        <dbReference type="ARBA" id="ARBA00048033"/>
    </source>
</evidence>
<feature type="non-terminal residue" evidence="16">
    <location>
        <position position="407"/>
    </location>
</feature>
<dbReference type="InterPro" id="IPR000257">
    <property type="entry name" value="Uroporphyrinogen_deCOase"/>
</dbReference>
<keyword evidence="17" id="KW-1185">Reference proteome</keyword>
<dbReference type="PROSITE" id="PS00907">
    <property type="entry name" value="UROD_2"/>
    <property type="match status" value="1"/>
</dbReference>
<protein>
    <recommendedName>
        <fullName evidence="6 11">Uroporphyrinogen decarboxylase</fullName>
        <ecNumber evidence="6 11">4.1.1.37</ecNumber>
    </recommendedName>
</protein>
<evidence type="ECO:0000256" key="2">
    <source>
        <dbReference type="ARBA" id="ARBA00004229"/>
    </source>
</evidence>
<dbReference type="SUPFAM" id="SSF51726">
    <property type="entry name" value="UROD/MetE-like"/>
    <property type="match status" value="1"/>
</dbReference>
<evidence type="ECO:0000313" key="17">
    <source>
        <dbReference type="Proteomes" id="UP000664859"/>
    </source>
</evidence>
<evidence type="ECO:0000256" key="1">
    <source>
        <dbReference type="ARBA" id="ARBA00002448"/>
    </source>
</evidence>
<dbReference type="GO" id="GO:0004853">
    <property type="term" value="F:uroporphyrinogen decarboxylase activity"/>
    <property type="evidence" value="ECO:0007669"/>
    <property type="project" value="UniProtKB-EC"/>
</dbReference>
<proteinExistence type="inferred from homology"/>
<evidence type="ECO:0000259" key="14">
    <source>
        <dbReference type="PROSITE" id="PS00906"/>
    </source>
</evidence>
<dbReference type="AlphaFoldDB" id="A0A836CKK7"/>
<evidence type="ECO:0000256" key="13">
    <source>
        <dbReference type="SAM" id="SignalP"/>
    </source>
</evidence>
<feature type="domain" description="Uroporphyrinogen decarboxylase (URO-D)" evidence="15">
    <location>
        <begin position="192"/>
        <end position="208"/>
    </location>
</feature>
<reference evidence="16" key="1">
    <citation type="submission" date="2021-02" db="EMBL/GenBank/DDBJ databases">
        <title>First Annotated Genome of the Yellow-green Alga Tribonema minus.</title>
        <authorList>
            <person name="Mahan K.M."/>
        </authorList>
    </citation>
    <scope>NUCLEOTIDE SEQUENCE</scope>
    <source>
        <strain evidence="16">UTEX B ZZ1240</strain>
    </source>
</reference>
<sequence length="407" mass="43967">MVKLAVVPACVAVASLSAPAAAFAPQSSFTPAVGATHRHAAARGMTMAANADHDILLRVARGEQAHRPPVWLMRQAGRYMKDFRAYSDKYAFRHRSETPEIAIELSLQPWRAFGVDGVIMFSDILTPFPAMGVEFDIVKGKGPAFASPVRTAADIAAMKILGEQVDIDAALPFVGQTLRALRKETEGGATLLGFVGAPWTLGAYAMEGSAPAEAGRAPHMRAMMDADPRLFGEYMTKLAVSVGEYACYQAEQGAQVIQFFESWAHRMTVADFEKWGRPYAEMSMNMVRERHPGVPVIYFANGGSAYLESMRGMKCNMIGLDQHVLIDDARRRLGADVPVSGNVDPDVLLESEDAIRAAVQDCVARAGPRGHILNLGHGVMQQTPEAAVAAFVDAAKQTRYAESALSV</sequence>
<dbReference type="Gene3D" id="3.20.20.210">
    <property type="match status" value="1"/>
</dbReference>
<evidence type="ECO:0000313" key="16">
    <source>
        <dbReference type="EMBL" id="KAG5188738.1"/>
    </source>
</evidence>
<dbReference type="PANTHER" id="PTHR21091:SF174">
    <property type="entry name" value="UROPORPHYRINOGEN DECARBOXYLASE"/>
    <property type="match status" value="1"/>
</dbReference>
<keyword evidence="8 11" id="KW-0456">Lyase</keyword>
<evidence type="ECO:0000256" key="8">
    <source>
        <dbReference type="ARBA" id="ARBA00023239"/>
    </source>
</evidence>
<evidence type="ECO:0000259" key="15">
    <source>
        <dbReference type="PROSITE" id="PS00907"/>
    </source>
</evidence>
<dbReference type="Proteomes" id="UP000664859">
    <property type="component" value="Unassembled WGS sequence"/>
</dbReference>
<keyword evidence="13" id="KW-0732">Signal</keyword>